<dbReference type="EMBL" id="LT882678">
    <property type="protein sequence ID" value="SMY22766.1"/>
    <property type="molecule type" value="Genomic_DNA"/>
</dbReference>
<feature type="chain" id="PRO_5011011639" evidence="1">
    <location>
        <begin position="17"/>
        <end position="233"/>
    </location>
</feature>
<evidence type="ECO:0000256" key="1">
    <source>
        <dbReference type="SAM" id="SignalP"/>
    </source>
</evidence>
<dbReference type="AlphaFoldDB" id="A0A1Y6LEC4"/>
<proteinExistence type="predicted"/>
<organism evidence="2 3">
    <name type="scientific">Zymoseptoria tritici ST99CH_1A5</name>
    <dbReference type="NCBI Taxonomy" id="1276529"/>
    <lineage>
        <taxon>Eukaryota</taxon>
        <taxon>Fungi</taxon>
        <taxon>Dikarya</taxon>
        <taxon>Ascomycota</taxon>
        <taxon>Pezizomycotina</taxon>
        <taxon>Dothideomycetes</taxon>
        <taxon>Dothideomycetidae</taxon>
        <taxon>Mycosphaerellales</taxon>
        <taxon>Mycosphaerellaceae</taxon>
        <taxon>Zymoseptoria</taxon>
    </lineage>
</organism>
<accession>A0A1Y6LEC4</accession>
<evidence type="ECO:0000313" key="2">
    <source>
        <dbReference type="EMBL" id="SMY22766.1"/>
    </source>
</evidence>
<reference evidence="2 3" key="1">
    <citation type="submission" date="2016-10" db="EMBL/GenBank/DDBJ databases">
        <authorList>
            <person name="Varghese N."/>
        </authorList>
    </citation>
    <scope>NUCLEOTIDE SEQUENCE [LARGE SCALE GENOMIC DNA]</scope>
</reference>
<name>A0A1Y6LEC4_ZYMTR</name>
<keyword evidence="1" id="KW-0732">Signal</keyword>
<protein>
    <submittedName>
        <fullName evidence="2">Uncharacterized protein</fullName>
    </submittedName>
</protein>
<gene>
    <name evidence="2" type="ORF">ZT1A5_G4206</name>
</gene>
<dbReference type="Proteomes" id="UP000215453">
    <property type="component" value="Chromosome 3"/>
</dbReference>
<evidence type="ECO:0000313" key="3">
    <source>
        <dbReference type="Proteomes" id="UP000215453"/>
    </source>
</evidence>
<feature type="signal peptide" evidence="1">
    <location>
        <begin position="1"/>
        <end position="16"/>
    </location>
</feature>
<sequence length="233" mass="25105">MLTLTLLALLLPTTLCQTFSLDMASDPTRQSLSASLMNITFSNPSDVCSSPNTTIDSSSLSIAIRTLPQSRTCFDFAKIFRNPEKTYTSKGADCKGDGSCGVNYTVVSPSDSSVYSSTANYSQVFYTQVQNPLAGIDSNRANSGEAGRLEMVAYRAQGCRGRKASYEWNCLEQDGRCDSMPWPVRSFSVEMTKAGDVGVGSCRAAKLNGVDRKRPGVGFAVVIFATICAMIGW</sequence>